<evidence type="ECO:0000313" key="2">
    <source>
        <dbReference type="EMBL" id="MBC2399610.1"/>
    </source>
</evidence>
<accession>A0A923J345</accession>
<reference evidence="2 3" key="1">
    <citation type="submission" date="2020-04" db="EMBL/GenBank/DDBJ databases">
        <title>Genomic insights into acetone-butanol-ethanol (ABE) fermentation by sequencing solventogenic clostridia strains.</title>
        <authorList>
            <person name="Brown S."/>
        </authorList>
    </citation>
    <scope>NUCLEOTIDE SEQUENCE [LARGE SCALE GENOMIC DNA]</scope>
    <source>
        <strain evidence="2 3">DJ011</strain>
    </source>
</reference>
<feature type="transmembrane region" description="Helical" evidence="1">
    <location>
        <begin position="95"/>
        <end position="113"/>
    </location>
</feature>
<sequence>MSKNIKLWLAETLISLILYLLMFNSFIENNNFLTIIYIILISVTIFIFYILRKKYVVVNESTKLGKSDIKIIPALGMIFCVVVASYARYKIIEKNFFYIVFCIISVVYIILMYKNIAKS</sequence>
<name>A0A923J345_CLOTT</name>
<proteinExistence type="predicted"/>
<dbReference type="AlphaFoldDB" id="A0A923J345"/>
<feature type="transmembrane region" description="Helical" evidence="1">
    <location>
        <begin position="71"/>
        <end position="89"/>
    </location>
</feature>
<protein>
    <recommendedName>
        <fullName evidence="4">DUF2178 domain-containing protein</fullName>
    </recommendedName>
</protein>
<organism evidence="2 3">
    <name type="scientific">Clostridium tetanomorphum</name>
    <dbReference type="NCBI Taxonomy" id="1553"/>
    <lineage>
        <taxon>Bacteria</taxon>
        <taxon>Bacillati</taxon>
        <taxon>Bacillota</taxon>
        <taxon>Clostridia</taxon>
        <taxon>Eubacteriales</taxon>
        <taxon>Clostridiaceae</taxon>
        <taxon>Clostridium</taxon>
    </lineage>
</organism>
<dbReference type="Proteomes" id="UP000563151">
    <property type="component" value="Unassembled WGS sequence"/>
</dbReference>
<keyword evidence="1" id="KW-0812">Transmembrane</keyword>
<feature type="transmembrane region" description="Helical" evidence="1">
    <location>
        <begin position="7"/>
        <end position="26"/>
    </location>
</feature>
<keyword evidence="1" id="KW-1133">Transmembrane helix</keyword>
<dbReference type="EMBL" id="JAAZWO010000032">
    <property type="protein sequence ID" value="MBC2399610.1"/>
    <property type="molecule type" value="Genomic_DNA"/>
</dbReference>
<keyword evidence="3" id="KW-1185">Reference proteome</keyword>
<evidence type="ECO:0000256" key="1">
    <source>
        <dbReference type="SAM" id="Phobius"/>
    </source>
</evidence>
<feature type="transmembrane region" description="Helical" evidence="1">
    <location>
        <begin position="32"/>
        <end position="51"/>
    </location>
</feature>
<comment type="caution">
    <text evidence="2">The sequence shown here is derived from an EMBL/GenBank/DDBJ whole genome shotgun (WGS) entry which is preliminary data.</text>
</comment>
<keyword evidence="1" id="KW-0472">Membrane</keyword>
<evidence type="ECO:0008006" key="4">
    <source>
        <dbReference type="Google" id="ProtNLM"/>
    </source>
</evidence>
<evidence type="ECO:0000313" key="3">
    <source>
        <dbReference type="Proteomes" id="UP000563151"/>
    </source>
</evidence>
<dbReference type="RefSeq" id="WP_173702732.1">
    <property type="nucleotide sequence ID" value="NZ_JABSWD010000001.1"/>
</dbReference>
<gene>
    <name evidence="2" type="ORF">HGG79_17805</name>
</gene>